<dbReference type="InterPro" id="IPR001876">
    <property type="entry name" value="Znf_RanBP2"/>
</dbReference>
<dbReference type="EMBL" id="LR593886">
    <property type="protein sequence ID" value="VTS02873.1"/>
    <property type="molecule type" value="Genomic_DNA"/>
</dbReference>
<evidence type="ECO:0000313" key="8">
    <source>
        <dbReference type="Proteomes" id="UP000464178"/>
    </source>
</evidence>
<keyword evidence="2" id="KW-0863">Zinc-finger</keyword>
<evidence type="ECO:0000256" key="2">
    <source>
        <dbReference type="ARBA" id="ARBA00022771"/>
    </source>
</evidence>
<keyword evidence="8" id="KW-1185">Reference proteome</keyword>
<proteinExistence type="predicted"/>
<feature type="compositionally biased region" description="Basic and acidic residues" evidence="4">
    <location>
        <begin position="88"/>
        <end position="105"/>
    </location>
</feature>
<feature type="domain" description="RanBP2-type" evidence="6">
    <location>
        <begin position="60"/>
        <end position="79"/>
    </location>
</feature>
<evidence type="ECO:0000256" key="4">
    <source>
        <dbReference type="SAM" id="MobiDB-lite"/>
    </source>
</evidence>
<keyword evidence="3" id="KW-0862">Zinc</keyword>
<evidence type="ECO:0000259" key="6">
    <source>
        <dbReference type="PROSITE" id="PS01358"/>
    </source>
</evidence>
<dbReference type="Proteomes" id="UP000464178">
    <property type="component" value="Chromosome"/>
</dbReference>
<gene>
    <name evidence="7" type="ORF">SOIL9_73710</name>
</gene>
<sequence length="355" mass="39732">MAVYEGKWRCSSCGVLNQGANLQCPCGNPRGKDEEIFLEPDAPAVTDPALLAAASAGPNWFCGYCGAENVHTATGCKQCSGNRTQSSDGRKVQATEPRREVERSTGMRVRDEPTEAMAALDAPLLSLFSLRKCAAAGAVVVGFITLLVWLFVGTKEVEATVTETTWTRSVQVDQLGPREEGWDRPSDSELIQTEQRPRVQEVPVTVTRTRKATKEVPTGETKKVKTGRKIDTGNGFFKDEEKEVPVTKTVTYDEEYQETEFRTTVVPATWYVYRAWRKVRAEELSGERDPRWPTVVLLPEQRSGNRREEFSVVFLTAEGKTHKHNPSDEGEFQQFQKGSRRRLKVNNVGWLISVK</sequence>
<evidence type="ECO:0000256" key="5">
    <source>
        <dbReference type="SAM" id="Phobius"/>
    </source>
</evidence>
<name>A0A6P2DKH9_9BACT</name>
<keyword evidence="5" id="KW-0812">Transmembrane</keyword>
<feature type="transmembrane region" description="Helical" evidence="5">
    <location>
        <begin position="133"/>
        <end position="152"/>
    </location>
</feature>
<keyword evidence="5" id="KW-1133">Transmembrane helix</keyword>
<protein>
    <submittedName>
        <fullName evidence="7">Conserved domain protein: Uncharacterized protein</fullName>
    </submittedName>
</protein>
<dbReference type="KEGG" id="gms:SOIL9_73710"/>
<dbReference type="PROSITE" id="PS01358">
    <property type="entry name" value="ZF_RANBP2_1"/>
    <property type="match status" value="1"/>
</dbReference>
<feature type="region of interest" description="Disordered" evidence="4">
    <location>
        <begin position="80"/>
        <end position="105"/>
    </location>
</feature>
<dbReference type="GO" id="GO:0008270">
    <property type="term" value="F:zinc ion binding"/>
    <property type="evidence" value="ECO:0007669"/>
    <property type="project" value="UniProtKB-KW"/>
</dbReference>
<organism evidence="7 8">
    <name type="scientific">Gemmata massiliana</name>
    <dbReference type="NCBI Taxonomy" id="1210884"/>
    <lineage>
        <taxon>Bacteria</taxon>
        <taxon>Pseudomonadati</taxon>
        <taxon>Planctomycetota</taxon>
        <taxon>Planctomycetia</taxon>
        <taxon>Gemmatales</taxon>
        <taxon>Gemmataceae</taxon>
        <taxon>Gemmata</taxon>
    </lineage>
</organism>
<reference evidence="7 8" key="1">
    <citation type="submission" date="2019-05" db="EMBL/GenBank/DDBJ databases">
        <authorList>
            <consortium name="Science for Life Laboratories"/>
        </authorList>
    </citation>
    <scope>NUCLEOTIDE SEQUENCE [LARGE SCALE GENOMIC DNA]</scope>
    <source>
        <strain evidence="7">Soil9</strain>
    </source>
</reference>
<evidence type="ECO:0000256" key="1">
    <source>
        <dbReference type="ARBA" id="ARBA00022723"/>
    </source>
</evidence>
<evidence type="ECO:0000313" key="7">
    <source>
        <dbReference type="EMBL" id="VTS02873.1"/>
    </source>
</evidence>
<keyword evidence="1" id="KW-0479">Metal-binding</keyword>
<dbReference type="RefSeq" id="WP_162672864.1">
    <property type="nucleotide sequence ID" value="NZ_LR593886.1"/>
</dbReference>
<accession>A0A6P2DKH9</accession>
<dbReference type="AlphaFoldDB" id="A0A6P2DKH9"/>
<evidence type="ECO:0000256" key="3">
    <source>
        <dbReference type="ARBA" id="ARBA00022833"/>
    </source>
</evidence>
<keyword evidence="5" id="KW-0472">Membrane</keyword>